<name>A0ABV5ZW01_9PSEU</name>
<gene>
    <name evidence="2" type="ORF">ACFFQA_10640</name>
</gene>
<keyword evidence="3" id="KW-1185">Reference proteome</keyword>
<reference evidence="2 3" key="1">
    <citation type="submission" date="2024-09" db="EMBL/GenBank/DDBJ databases">
        <authorList>
            <person name="Sun Q."/>
            <person name="Mori K."/>
        </authorList>
    </citation>
    <scope>NUCLEOTIDE SEQUENCE [LARGE SCALE GENOMIC DNA]</scope>
    <source>
        <strain evidence="2 3">TBRC 7907</strain>
    </source>
</reference>
<evidence type="ECO:0000256" key="1">
    <source>
        <dbReference type="SAM" id="MobiDB-lite"/>
    </source>
</evidence>
<dbReference type="RefSeq" id="WP_377851592.1">
    <property type="nucleotide sequence ID" value="NZ_JBHLZU010000009.1"/>
</dbReference>
<accession>A0ABV5ZW01</accession>
<dbReference type="EMBL" id="JBHLZU010000009">
    <property type="protein sequence ID" value="MFB9904393.1"/>
    <property type="molecule type" value="Genomic_DNA"/>
</dbReference>
<feature type="compositionally biased region" description="Pro residues" evidence="1">
    <location>
        <begin position="96"/>
        <end position="105"/>
    </location>
</feature>
<organism evidence="2 3">
    <name type="scientific">Allokutzneria oryzae</name>
    <dbReference type="NCBI Taxonomy" id="1378989"/>
    <lineage>
        <taxon>Bacteria</taxon>
        <taxon>Bacillati</taxon>
        <taxon>Actinomycetota</taxon>
        <taxon>Actinomycetes</taxon>
        <taxon>Pseudonocardiales</taxon>
        <taxon>Pseudonocardiaceae</taxon>
        <taxon>Allokutzneria</taxon>
    </lineage>
</organism>
<evidence type="ECO:0000313" key="2">
    <source>
        <dbReference type="EMBL" id="MFB9904393.1"/>
    </source>
</evidence>
<evidence type="ECO:0008006" key="4">
    <source>
        <dbReference type="Google" id="ProtNLM"/>
    </source>
</evidence>
<evidence type="ECO:0000313" key="3">
    <source>
        <dbReference type="Proteomes" id="UP001589693"/>
    </source>
</evidence>
<proteinExistence type="predicted"/>
<protein>
    <recommendedName>
        <fullName evidence="4">HNH endonuclease</fullName>
    </recommendedName>
</protein>
<dbReference type="Proteomes" id="UP001589693">
    <property type="component" value="Unassembled WGS sequence"/>
</dbReference>
<feature type="region of interest" description="Disordered" evidence="1">
    <location>
        <begin position="74"/>
        <end position="137"/>
    </location>
</feature>
<sequence>MTERLRAALLGLRPDELMTTAEHLREEVLTALAAAAAESDRPELVEAVELLADVPDTLEAAAALYAQARSGTEGYLQRHGHTGDPPARPNVAAPPIATPVSPPGTAPTVSPTATSPAPAQPDSTTPPPGERKPASFGWTTSTNYRKTFFDAHPETESLVVVHHAVEQQVLKHFPGVVAREEMHSLENLRGIPKGSTNNLVHLSAIRKAWNRFYKPFRDNNTVPSKQQLLDFATMIDDQYGTSFNPDIR</sequence>
<comment type="caution">
    <text evidence="2">The sequence shown here is derived from an EMBL/GenBank/DDBJ whole genome shotgun (WGS) entry which is preliminary data.</text>
</comment>
<feature type="compositionally biased region" description="Low complexity" evidence="1">
    <location>
        <begin position="106"/>
        <end position="123"/>
    </location>
</feature>